<accession>A0A4Q9GAK6</accession>
<dbReference type="OrthoDB" id="102964at2"/>
<gene>
    <name evidence="2" type="ORF">EYE42_01505</name>
</gene>
<keyword evidence="1" id="KW-0732">Signal</keyword>
<evidence type="ECO:0000313" key="2">
    <source>
        <dbReference type="EMBL" id="TBN43835.1"/>
    </source>
</evidence>
<dbReference type="Pfam" id="PF06823">
    <property type="entry name" value="DUF1236"/>
    <property type="match status" value="1"/>
</dbReference>
<keyword evidence="3" id="KW-1185">Reference proteome</keyword>
<dbReference type="RefSeq" id="WP_130989536.1">
    <property type="nucleotide sequence ID" value="NZ_SISK01000001.1"/>
</dbReference>
<name>A0A4Q9GAK6_9RHOB</name>
<organism evidence="2 3">
    <name type="scientific">Paracoccus subflavus</name>
    <dbReference type="NCBI Taxonomy" id="2528244"/>
    <lineage>
        <taxon>Bacteria</taxon>
        <taxon>Pseudomonadati</taxon>
        <taxon>Pseudomonadota</taxon>
        <taxon>Alphaproteobacteria</taxon>
        <taxon>Rhodobacterales</taxon>
        <taxon>Paracoccaceae</taxon>
        <taxon>Paracoccus</taxon>
    </lineage>
</organism>
<dbReference type="AlphaFoldDB" id="A0A4Q9GAK6"/>
<feature type="signal peptide" evidence="1">
    <location>
        <begin position="1"/>
        <end position="20"/>
    </location>
</feature>
<sequence>MKTMLTLTAAATFAASAALAQTVVTEGAPVVVTTPSTTVETVESDPATTGGGAAGGATSGAIAGAVVGGPVGAAVGGLAGAVMGDISEDALTPATRTYIMENRTESVVIDGDATVGTVLPETVEVQTIPDSEYRYVYVNDRPVLVEPETRKVIHIIE</sequence>
<evidence type="ECO:0000256" key="1">
    <source>
        <dbReference type="SAM" id="SignalP"/>
    </source>
</evidence>
<dbReference type="EMBL" id="SISK01000001">
    <property type="protein sequence ID" value="TBN43835.1"/>
    <property type="molecule type" value="Genomic_DNA"/>
</dbReference>
<comment type="caution">
    <text evidence="2">The sequence shown here is derived from an EMBL/GenBank/DDBJ whole genome shotgun (WGS) entry which is preliminary data.</text>
</comment>
<dbReference type="Proteomes" id="UP000293520">
    <property type="component" value="Unassembled WGS sequence"/>
</dbReference>
<dbReference type="InterPro" id="IPR009642">
    <property type="entry name" value="DUF1236"/>
</dbReference>
<feature type="chain" id="PRO_5021000027" evidence="1">
    <location>
        <begin position="21"/>
        <end position="157"/>
    </location>
</feature>
<proteinExistence type="predicted"/>
<protein>
    <submittedName>
        <fullName evidence="2">DUF1236 domain-containing protein</fullName>
    </submittedName>
</protein>
<evidence type="ECO:0000313" key="3">
    <source>
        <dbReference type="Proteomes" id="UP000293520"/>
    </source>
</evidence>
<reference evidence="2 3" key="1">
    <citation type="submission" date="2019-02" db="EMBL/GenBank/DDBJ databases">
        <title>Paracoccus subflavus sp. nov., isolated from marine sediment of the Pacific Ocean.</title>
        <authorList>
            <person name="Zhang G."/>
        </authorList>
    </citation>
    <scope>NUCLEOTIDE SEQUENCE [LARGE SCALE GENOMIC DNA]</scope>
    <source>
        <strain evidence="2 3">GY0581</strain>
    </source>
</reference>